<sequence length="291" mass="30886">MRYHLSLSIRYAFDRPTGMARQVLRICPADLPGVQQVSSCRVMVLPAPAARREFTDFFGTRAIELALPGGLTELRFDMTAEVTRLDTGPEADLSVPLPGLAADLAAETGLGPMSPHHFLAPSPRIPPVPEIAQFAAAAVAGAPTTRAAVRALGEALHRTLRFDPQATEVDTPIDAAFAGRQGVCQDFSQIMVAGLRSLGIPAAYVSGFLRTLPPPGQPRRVGADAMHAWVRAWTGASGGWCDYDPTNACFAGADHVVIGHGRDYSDAAPIIGMLRLDGAQTSSHSVDLVEI</sequence>
<dbReference type="InterPro" id="IPR013589">
    <property type="entry name" value="Bac_transglu_N"/>
</dbReference>
<dbReference type="InterPro" id="IPR002931">
    <property type="entry name" value="Transglutaminase-like"/>
</dbReference>
<dbReference type="Gene3D" id="3.10.620.30">
    <property type="match status" value="1"/>
</dbReference>
<dbReference type="PANTHER" id="PTHR33490">
    <property type="entry name" value="BLR5614 PROTEIN-RELATED"/>
    <property type="match status" value="1"/>
</dbReference>
<evidence type="ECO:0000313" key="2">
    <source>
        <dbReference type="EMBL" id="PTE15270.1"/>
    </source>
</evidence>
<protein>
    <submittedName>
        <fullName evidence="2">Transglutaminase</fullName>
    </submittedName>
</protein>
<dbReference type="Pfam" id="PF08379">
    <property type="entry name" value="Bact_transglu_N"/>
    <property type="match status" value="1"/>
</dbReference>
<evidence type="ECO:0000259" key="1">
    <source>
        <dbReference type="SMART" id="SM00460"/>
    </source>
</evidence>
<comment type="caution">
    <text evidence="2">The sequence shown here is derived from an EMBL/GenBank/DDBJ whole genome shotgun (WGS) entry which is preliminary data.</text>
</comment>
<dbReference type="Proteomes" id="UP000241362">
    <property type="component" value="Unassembled WGS sequence"/>
</dbReference>
<dbReference type="SMART" id="SM00460">
    <property type="entry name" value="TGc"/>
    <property type="match status" value="1"/>
</dbReference>
<dbReference type="PANTHER" id="PTHR33490:SF7">
    <property type="entry name" value="BLR2979 PROTEIN"/>
    <property type="match status" value="1"/>
</dbReference>
<name>A0A2T4JBH7_FUSBL</name>
<dbReference type="InterPro" id="IPR038765">
    <property type="entry name" value="Papain-like_cys_pep_sf"/>
</dbReference>
<organism evidence="2 3">
    <name type="scientific">Fuscovulum blasticum DSM 2131</name>
    <dbReference type="NCBI Taxonomy" id="1188250"/>
    <lineage>
        <taxon>Bacteria</taxon>
        <taxon>Pseudomonadati</taxon>
        <taxon>Pseudomonadota</taxon>
        <taxon>Alphaproteobacteria</taxon>
        <taxon>Rhodobacterales</taxon>
        <taxon>Paracoccaceae</taxon>
        <taxon>Pseudogemmobacter</taxon>
    </lineage>
</organism>
<dbReference type="AlphaFoldDB" id="A0A2T4JBH7"/>
<dbReference type="RefSeq" id="WP_107672520.1">
    <property type="nucleotide sequence ID" value="NZ_PZKE01000004.1"/>
</dbReference>
<dbReference type="Pfam" id="PF01841">
    <property type="entry name" value="Transglut_core"/>
    <property type="match status" value="1"/>
</dbReference>
<reference evidence="2 3" key="1">
    <citation type="submission" date="2018-03" db="EMBL/GenBank/DDBJ databases">
        <title>Rhodobacter blasticus.</title>
        <authorList>
            <person name="Meyer T.E."/>
            <person name="Miller S."/>
            <person name="Lodha T."/>
            <person name="Gandham S."/>
            <person name="Chintalapati S."/>
            <person name="Chintalapati V.R."/>
        </authorList>
    </citation>
    <scope>NUCLEOTIDE SEQUENCE [LARGE SCALE GENOMIC DNA]</scope>
    <source>
        <strain evidence="2 3">DSM 2131</strain>
    </source>
</reference>
<keyword evidence="3" id="KW-1185">Reference proteome</keyword>
<proteinExistence type="predicted"/>
<evidence type="ECO:0000313" key="3">
    <source>
        <dbReference type="Proteomes" id="UP000241362"/>
    </source>
</evidence>
<dbReference type="EMBL" id="PZKE01000004">
    <property type="protein sequence ID" value="PTE15270.1"/>
    <property type="molecule type" value="Genomic_DNA"/>
</dbReference>
<accession>A0A2T4JBH7</accession>
<feature type="domain" description="Transglutaminase-like" evidence="1">
    <location>
        <begin position="176"/>
        <end position="247"/>
    </location>
</feature>
<gene>
    <name evidence="2" type="ORF">C5F44_05515</name>
</gene>
<dbReference type="SUPFAM" id="SSF54001">
    <property type="entry name" value="Cysteine proteinases"/>
    <property type="match status" value="1"/>
</dbReference>